<dbReference type="EMBL" id="FQVD01000021">
    <property type="protein sequence ID" value="SHF47508.1"/>
    <property type="molecule type" value="Genomic_DNA"/>
</dbReference>
<name>A0A1M5BYA7_9BACE</name>
<reference evidence="2 3" key="1">
    <citation type="submission" date="2016-11" db="EMBL/GenBank/DDBJ databases">
        <authorList>
            <person name="Jaros S."/>
            <person name="Januszkiewicz K."/>
            <person name="Wedrychowicz H."/>
        </authorList>
    </citation>
    <scope>NUCLEOTIDE SEQUENCE [LARGE SCALE GENOMIC DNA]</scope>
    <source>
        <strain evidence="2 3">DSM 26883</strain>
    </source>
</reference>
<dbReference type="PROSITE" id="PS51257">
    <property type="entry name" value="PROKAR_LIPOPROTEIN"/>
    <property type="match status" value="1"/>
</dbReference>
<dbReference type="RefSeq" id="WP_025075133.1">
    <property type="nucleotide sequence ID" value="NZ_FQVD01000021.1"/>
</dbReference>
<evidence type="ECO:0000313" key="2">
    <source>
        <dbReference type="EMBL" id="SHF47508.1"/>
    </source>
</evidence>
<feature type="signal peptide" evidence="1">
    <location>
        <begin position="1"/>
        <end position="21"/>
    </location>
</feature>
<dbReference type="Proteomes" id="UP000184436">
    <property type="component" value="Unassembled WGS sequence"/>
</dbReference>
<sequence length="224" mass="25544">MKKMRYIIVLLCVSITLFSCTDLVGTFEKFQGNGEITYVGKIDSLKVHEGLHKIQFEGFLYYAETATEVIIKWNDQQYTQSLEGYGKTDVLTILLEDLEEDLYVFEVYTVDKNNNRSIITTLQANVYGDKFISAQNPVAYTYASNGEGGFTLMWNEIPALMQVLLEYTNRDGEKQTVVVPAFTMKTEIFDIQPDTQLKITTCVKPNKDALEYISLPAKYESLNN</sequence>
<organism evidence="2 3">
    <name type="scientific">Bacteroides faecichinchillae</name>
    <dbReference type="NCBI Taxonomy" id="871325"/>
    <lineage>
        <taxon>Bacteria</taxon>
        <taxon>Pseudomonadati</taxon>
        <taxon>Bacteroidota</taxon>
        <taxon>Bacteroidia</taxon>
        <taxon>Bacteroidales</taxon>
        <taxon>Bacteroidaceae</taxon>
        <taxon>Bacteroides</taxon>
    </lineage>
</organism>
<gene>
    <name evidence="2" type="ORF">SAMN05444349_12135</name>
</gene>
<dbReference type="AlphaFoldDB" id="A0A1M5BYA7"/>
<evidence type="ECO:0000256" key="1">
    <source>
        <dbReference type="SAM" id="SignalP"/>
    </source>
</evidence>
<evidence type="ECO:0000313" key="3">
    <source>
        <dbReference type="Proteomes" id="UP000184436"/>
    </source>
</evidence>
<dbReference type="STRING" id="871325.SAMN05444349_12135"/>
<feature type="chain" id="PRO_5030031304" description="DUF4998 domain-containing protein" evidence="1">
    <location>
        <begin position="22"/>
        <end position="224"/>
    </location>
</feature>
<keyword evidence="3" id="KW-1185">Reference proteome</keyword>
<accession>A0A1M5BYA7</accession>
<proteinExistence type="predicted"/>
<keyword evidence="1" id="KW-0732">Signal</keyword>
<protein>
    <recommendedName>
        <fullName evidence="4">DUF4998 domain-containing protein</fullName>
    </recommendedName>
</protein>
<evidence type="ECO:0008006" key="4">
    <source>
        <dbReference type="Google" id="ProtNLM"/>
    </source>
</evidence>
<dbReference type="Pfam" id="PF16389">
    <property type="entry name" value="DUF4998"/>
    <property type="match status" value="1"/>
</dbReference>
<dbReference type="OrthoDB" id="1043438at2"/>